<organism evidence="2 3">
    <name type="scientific">Halogeometricum luteum</name>
    <dbReference type="NCBI Taxonomy" id="2950537"/>
    <lineage>
        <taxon>Archaea</taxon>
        <taxon>Methanobacteriati</taxon>
        <taxon>Methanobacteriota</taxon>
        <taxon>Stenosarchaea group</taxon>
        <taxon>Halobacteria</taxon>
        <taxon>Halobacteriales</taxon>
        <taxon>Haloferacaceae</taxon>
        <taxon>Halogeometricum</taxon>
    </lineage>
</organism>
<dbReference type="EC" id="2.3.1.-" evidence="2"/>
<dbReference type="InterPro" id="IPR025559">
    <property type="entry name" value="Eis_dom"/>
</dbReference>
<gene>
    <name evidence="2" type="ORF">NDI79_08770</name>
</gene>
<dbReference type="Gene3D" id="3.40.630.30">
    <property type="match status" value="2"/>
</dbReference>
<evidence type="ECO:0000259" key="1">
    <source>
        <dbReference type="PROSITE" id="PS51186"/>
    </source>
</evidence>
<dbReference type="InterPro" id="IPR036527">
    <property type="entry name" value="SCP2_sterol-bd_dom_sf"/>
</dbReference>
<proteinExistence type="predicted"/>
<keyword evidence="3" id="KW-1185">Reference proteome</keyword>
<comment type="caution">
    <text evidence="2">The sequence shown here is derived from an EMBL/GenBank/DDBJ whole genome shotgun (WGS) entry which is preliminary data.</text>
</comment>
<dbReference type="EMBL" id="JAMQOQ010000002">
    <property type="protein sequence ID" value="MDS0294262.1"/>
    <property type="molecule type" value="Genomic_DNA"/>
</dbReference>
<reference evidence="2 3" key="1">
    <citation type="submission" date="2022-06" db="EMBL/GenBank/DDBJ databases">
        <title>Halogeometricum sp. a new haloarchaeum isolate from saline soil.</title>
        <authorList>
            <person name="Strakova D."/>
            <person name="Galisteo C."/>
            <person name="Sanchez-Porro C."/>
            <person name="Ventosa A."/>
        </authorList>
    </citation>
    <scope>NUCLEOTIDE SEQUENCE [LARGE SCALE GENOMIC DNA]</scope>
    <source>
        <strain evidence="3">S3BR25-2</strain>
    </source>
</reference>
<dbReference type="InterPro" id="IPR041380">
    <property type="entry name" value="Acetyltransf_17"/>
</dbReference>
<dbReference type="RefSeq" id="WP_310928102.1">
    <property type="nucleotide sequence ID" value="NZ_JAMQOQ010000002.1"/>
</dbReference>
<dbReference type="PROSITE" id="PS51186">
    <property type="entry name" value="GNAT"/>
    <property type="match status" value="1"/>
</dbReference>
<dbReference type="SUPFAM" id="SSF55718">
    <property type="entry name" value="SCP-like"/>
    <property type="match status" value="1"/>
</dbReference>
<feature type="domain" description="N-acetyltransferase" evidence="1">
    <location>
        <begin position="1"/>
        <end position="152"/>
    </location>
</feature>
<dbReference type="Proteomes" id="UP001254813">
    <property type="component" value="Unassembled WGS sequence"/>
</dbReference>
<dbReference type="Pfam" id="PF17668">
    <property type="entry name" value="Acetyltransf_17"/>
    <property type="match status" value="1"/>
</dbReference>
<dbReference type="InterPro" id="IPR051554">
    <property type="entry name" value="Acetyltransferase_Eis"/>
</dbReference>
<sequence length="409" mass="45856">MHLRQLPADHRDAFREMVNYAFRPEDGPDWEDRDREDPDLFTPLGFYDAAPDAGSDPDASALRTVCGSYDFTVRVRGEWRSMPGVSAVASPPEGRRRGTVGAMLDALLARYREGGAAFSALWPFEYPFYRRLGWATCCNHAEATLPPEQLADVVPDPRGEFRRLTPDEDLPAMRAVHEAWATESLAVRRTEGWWRERVFRGWRKNPYAFGWADEEGSLRGYLVYSIDEDDGDGREMRVWERAAVDGEARGHLLRFCRDHDSQVDSVTFRALPEWARPIDELTDPRAATLEVKPGPMVRIVDVAEALSTLPYDARESVVLDVDDDRCAWNDGTFELRADAAGGHVSRLDGDAAESPDAELDIGALSQLAVGARDSDGLERTGDLTVADASVREALDALFPRERTFFREGF</sequence>
<dbReference type="Pfam" id="PF13530">
    <property type="entry name" value="SCP2_2"/>
    <property type="match status" value="1"/>
</dbReference>
<dbReference type="SUPFAM" id="SSF55729">
    <property type="entry name" value="Acyl-CoA N-acyltransferases (Nat)"/>
    <property type="match status" value="1"/>
</dbReference>
<keyword evidence="2" id="KW-0808">Transferase</keyword>
<dbReference type="Gene3D" id="3.30.1050.10">
    <property type="entry name" value="SCP2 sterol-binding domain"/>
    <property type="match status" value="1"/>
</dbReference>
<dbReference type="PANTHER" id="PTHR37817">
    <property type="entry name" value="N-ACETYLTRANSFERASE EIS"/>
    <property type="match status" value="1"/>
</dbReference>
<dbReference type="PANTHER" id="PTHR37817:SF1">
    <property type="entry name" value="N-ACETYLTRANSFERASE EIS"/>
    <property type="match status" value="1"/>
</dbReference>
<accession>A0ABU2G0F3</accession>
<dbReference type="Pfam" id="PF13527">
    <property type="entry name" value="Acetyltransf_9"/>
    <property type="match status" value="1"/>
</dbReference>
<name>A0ABU2G0F3_9EURY</name>
<evidence type="ECO:0000313" key="3">
    <source>
        <dbReference type="Proteomes" id="UP001254813"/>
    </source>
</evidence>
<dbReference type="GO" id="GO:0016746">
    <property type="term" value="F:acyltransferase activity"/>
    <property type="evidence" value="ECO:0007669"/>
    <property type="project" value="UniProtKB-KW"/>
</dbReference>
<keyword evidence="2" id="KW-0012">Acyltransferase</keyword>
<dbReference type="InterPro" id="IPR000182">
    <property type="entry name" value="GNAT_dom"/>
</dbReference>
<dbReference type="InterPro" id="IPR016181">
    <property type="entry name" value="Acyl_CoA_acyltransferase"/>
</dbReference>
<evidence type="ECO:0000313" key="2">
    <source>
        <dbReference type="EMBL" id="MDS0294262.1"/>
    </source>
</evidence>
<protein>
    <submittedName>
        <fullName evidence="2">GNAT family N-acetyltransferase</fullName>
        <ecNumber evidence="2">2.3.1.-</ecNumber>
    </submittedName>
</protein>